<accession>A0A6A5WBE7</accession>
<evidence type="ECO:0000313" key="2">
    <source>
        <dbReference type="EMBL" id="KAF1998458.1"/>
    </source>
</evidence>
<keyword evidence="1" id="KW-0812">Transmembrane</keyword>
<dbReference type="Proteomes" id="UP000799779">
    <property type="component" value="Unassembled WGS sequence"/>
</dbReference>
<keyword evidence="3" id="KW-1185">Reference proteome</keyword>
<proteinExistence type="predicted"/>
<name>A0A6A5WBE7_9PLEO</name>
<feature type="transmembrane region" description="Helical" evidence="1">
    <location>
        <begin position="35"/>
        <end position="55"/>
    </location>
</feature>
<organism evidence="2 3">
    <name type="scientific">Amniculicola lignicola CBS 123094</name>
    <dbReference type="NCBI Taxonomy" id="1392246"/>
    <lineage>
        <taxon>Eukaryota</taxon>
        <taxon>Fungi</taxon>
        <taxon>Dikarya</taxon>
        <taxon>Ascomycota</taxon>
        <taxon>Pezizomycotina</taxon>
        <taxon>Dothideomycetes</taxon>
        <taxon>Pleosporomycetidae</taxon>
        <taxon>Pleosporales</taxon>
        <taxon>Amniculicolaceae</taxon>
        <taxon>Amniculicola</taxon>
    </lineage>
</organism>
<evidence type="ECO:0000256" key="1">
    <source>
        <dbReference type="SAM" id="Phobius"/>
    </source>
</evidence>
<keyword evidence="1" id="KW-0472">Membrane</keyword>
<reference evidence="2" key="1">
    <citation type="journal article" date="2020" name="Stud. Mycol.">
        <title>101 Dothideomycetes genomes: a test case for predicting lifestyles and emergence of pathogens.</title>
        <authorList>
            <person name="Haridas S."/>
            <person name="Albert R."/>
            <person name="Binder M."/>
            <person name="Bloem J."/>
            <person name="Labutti K."/>
            <person name="Salamov A."/>
            <person name="Andreopoulos B."/>
            <person name="Baker S."/>
            <person name="Barry K."/>
            <person name="Bills G."/>
            <person name="Bluhm B."/>
            <person name="Cannon C."/>
            <person name="Castanera R."/>
            <person name="Culley D."/>
            <person name="Daum C."/>
            <person name="Ezra D."/>
            <person name="Gonzalez J."/>
            <person name="Henrissat B."/>
            <person name="Kuo A."/>
            <person name="Liang C."/>
            <person name="Lipzen A."/>
            <person name="Lutzoni F."/>
            <person name="Magnuson J."/>
            <person name="Mondo S."/>
            <person name="Nolan M."/>
            <person name="Ohm R."/>
            <person name="Pangilinan J."/>
            <person name="Park H.-J."/>
            <person name="Ramirez L."/>
            <person name="Alfaro M."/>
            <person name="Sun H."/>
            <person name="Tritt A."/>
            <person name="Yoshinaga Y."/>
            <person name="Zwiers L.-H."/>
            <person name="Turgeon B."/>
            <person name="Goodwin S."/>
            <person name="Spatafora J."/>
            <person name="Crous P."/>
            <person name="Grigoriev I."/>
        </authorList>
    </citation>
    <scope>NUCLEOTIDE SEQUENCE</scope>
    <source>
        <strain evidence="2">CBS 123094</strain>
    </source>
</reference>
<sequence>MLTSVHGNKIHIWEGQAEKTYIGADSHRQFSFLFFHPQFIPSICLFYSSSLFVYAN</sequence>
<protein>
    <submittedName>
        <fullName evidence="2">Uncharacterized protein</fullName>
    </submittedName>
</protein>
<keyword evidence="1" id="KW-1133">Transmembrane helix</keyword>
<dbReference type="EMBL" id="ML977604">
    <property type="protein sequence ID" value="KAF1998458.1"/>
    <property type="molecule type" value="Genomic_DNA"/>
</dbReference>
<evidence type="ECO:0000313" key="3">
    <source>
        <dbReference type="Proteomes" id="UP000799779"/>
    </source>
</evidence>
<dbReference type="AlphaFoldDB" id="A0A6A5WBE7"/>
<gene>
    <name evidence="2" type="ORF">P154DRAFT_253834</name>
</gene>